<dbReference type="STRING" id="1389489.O159_21860"/>
<dbReference type="InterPro" id="IPR008792">
    <property type="entry name" value="PQQD"/>
</dbReference>
<feature type="region of interest" description="Disordered" evidence="1">
    <location>
        <begin position="100"/>
        <end position="129"/>
    </location>
</feature>
<dbReference type="InterPro" id="IPR041881">
    <property type="entry name" value="PqqD_sf"/>
</dbReference>
<protein>
    <recommendedName>
        <fullName evidence="4">PqqD family protein</fullName>
    </recommendedName>
</protein>
<dbReference type="KEGG" id="lxy:O159_21860"/>
<keyword evidence="3" id="KW-1185">Reference proteome</keyword>
<dbReference type="OrthoDB" id="5192783at2"/>
<evidence type="ECO:0008006" key="4">
    <source>
        <dbReference type="Google" id="ProtNLM"/>
    </source>
</evidence>
<dbReference type="Gene3D" id="1.10.10.1150">
    <property type="entry name" value="Coenzyme PQQ synthesis protein D (PqqD)"/>
    <property type="match status" value="1"/>
</dbReference>
<name>U3P8L5_LEIXC</name>
<reference evidence="2 3" key="1">
    <citation type="journal article" date="2013" name="Genome Announc.">
        <title>Complete Genome Sequence of Leifsonia xyli subsp. cynodontis Strain DSM46306, a Gram-Positive Bacterial Pathogen of Grasses.</title>
        <authorList>
            <person name="Monteiro-Vitorello C.B."/>
            <person name="Zerillo M.M."/>
            <person name="Van Sluys M.A."/>
            <person name="Camargo L.E."/>
            <person name="Kitajima J.P."/>
        </authorList>
    </citation>
    <scope>NUCLEOTIDE SEQUENCE [LARGE SCALE GENOMIC DNA]</scope>
    <source>
        <strain evidence="2 3">DSM 46306</strain>
    </source>
</reference>
<proteinExistence type="predicted"/>
<evidence type="ECO:0000313" key="3">
    <source>
        <dbReference type="Proteomes" id="UP000016743"/>
    </source>
</evidence>
<dbReference type="RefSeq" id="WP_021755659.1">
    <property type="nucleotide sequence ID" value="NC_022438.1"/>
</dbReference>
<dbReference type="PATRIC" id="fig|1389489.3.peg.2093"/>
<dbReference type="Proteomes" id="UP000016743">
    <property type="component" value="Chromosome"/>
</dbReference>
<dbReference type="AlphaFoldDB" id="U3P8L5"/>
<organism evidence="2 3">
    <name type="scientific">Leifsonia xyli subsp. cynodontis DSM 46306</name>
    <dbReference type="NCBI Taxonomy" id="1389489"/>
    <lineage>
        <taxon>Bacteria</taxon>
        <taxon>Bacillati</taxon>
        <taxon>Actinomycetota</taxon>
        <taxon>Actinomycetes</taxon>
        <taxon>Micrococcales</taxon>
        <taxon>Microbacteriaceae</taxon>
        <taxon>Leifsonia</taxon>
    </lineage>
</organism>
<dbReference type="HOGENOM" id="CLU_1946144_0_0_11"/>
<dbReference type="Pfam" id="PF05402">
    <property type="entry name" value="PqqD"/>
    <property type="match status" value="1"/>
</dbReference>
<accession>U3P8L5</accession>
<sequence length="129" mass="13024">MEAAIADVDAPPAIVRAGRIAAVADDSGDYLLALDRLREPPMVLAGSASLIWRVLDTASWTPGELVLAVASAAGVEPDLIRGDVADFLATLRRHGLVEEAASANAGRSAKDSGPAATSAPNPPAAETGA</sequence>
<evidence type="ECO:0000313" key="2">
    <source>
        <dbReference type="EMBL" id="AGW42161.1"/>
    </source>
</evidence>
<evidence type="ECO:0000256" key="1">
    <source>
        <dbReference type="SAM" id="MobiDB-lite"/>
    </source>
</evidence>
<dbReference type="EMBL" id="CP006734">
    <property type="protein sequence ID" value="AGW42161.1"/>
    <property type="molecule type" value="Genomic_DNA"/>
</dbReference>
<gene>
    <name evidence="2" type="ORF">O159_21860</name>
</gene>